<proteinExistence type="predicted"/>
<evidence type="ECO:0000256" key="1">
    <source>
        <dbReference type="SAM" id="MobiDB-lite"/>
    </source>
</evidence>
<dbReference type="EMBL" id="AP014959">
    <property type="protein sequence ID" value="BAS83943.1"/>
    <property type="molecule type" value="Genomic_DNA"/>
</dbReference>
<accession>A0A0P0VWR2</accession>
<dbReference type="PaxDb" id="39947-A0A0P0VWR2"/>
<keyword evidence="3" id="KW-1185">Reference proteome</keyword>
<gene>
    <name evidence="2" type="ordered locus">Os03g0321600</name>
    <name evidence="2" type="ORF">OSNPB_030321600</name>
</gene>
<dbReference type="AlphaFoldDB" id="A0A0P0VWR2"/>
<reference evidence="2 3" key="3">
    <citation type="journal article" date="2013" name="Rice">
        <title>Improvement of the Oryza sativa Nipponbare reference genome using next generation sequence and optical map data.</title>
        <authorList>
            <person name="Kawahara Y."/>
            <person name="de la Bastide M."/>
            <person name="Hamilton J.P."/>
            <person name="Kanamori H."/>
            <person name="McCombie W.R."/>
            <person name="Ouyang S."/>
            <person name="Schwartz D.C."/>
            <person name="Tanaka T."/>
            <person name="Wu J."/>
            <person name="Zhou S."/>
            <person name="Childs K.L."/>
            <person name="Davidson R.M."/>
            <person name="Lin H."/>
            <person name="Quesada-Ocampo L."/>
            <person name="Vaillancourt B."/>
            <person name="Sakai H."/>
            <person name="Lee S.S."/>
            <person name="Kim J."/>
            <person name="Numa H."/>
            <person name="Itoh T."/>
            <person name="Buell C.R."/>
            <person name="Matsumoto T."/>
        </authorList>
    </citation>
    <scope>NUCLEOTIDE SEQUENCE [LARGE SCALE GENOMIC DNA]</scope>
    <source>
        <strain evidence="3">cv. Nipponbare</strain>
    </source>
</reference>
<feature type="region of interest" description="Disordered" evidence="1">
    <location>
        <begin position="92"/>
        <end position="114"/>
    </location>
</feature>
<evidence type="ECO:0000313" key="2">
    <source>
        <dbReference type="EMBL" id="BAS83943.1"/>
    </source>
</evidence>
<organism evidence="2 3">
    <name type="scientific">Oryza sativa subsp. japonica</name>
    <name type="common">Rice</name>
    <dbReference type="NCBI Taxonomy" id="39947"/>
    <lineage>
        <taxon>Eukaryota</taxon>
        <taxon>Viridiplantae</taxon>
        <taxon>Streptophyta</taxon>
        <taxon>Embryophyta</taxon>
        <taxon>Tracheophyta</taxon>
        <taxon>Spermatophyta</taxon>
        <taxon>Magnoliopsida</taxon>
        <taxon>Liliopsida</taxon>
        <taxon>Poales</taxon>
        <taxon>Poaceae</taxon>
        <taxon>BOP clade</taxon>
        <taxon>Oryzoideae</taxon>
        <taxon>Oryzeae</taxon>
        <taxon>Oryzinae</taxon>
        <taxon>Oryza</taxon>
        <taxon>Oryza sativa</taxon>
    </lineage>
</organism>
<reference evidence="3" key="1">
    <citation type="journal article" date="2005" name="Nature">
        <title>The map-based sequence of the rice genome.</title>
        <authorList>
            <consortium name="International rice genome sequencing project (IRGSP)"/>
            <person name="Matsumoto T."/>
            <person name="Wu J."/>
            <person name="Kanamori H."/>
            <person name="Katayose Y."/>
            <person name="Fujisawa M."/>
            <person name="Namiki N."/>
            <person name="Mizuno H."/>
            <person name="Yamamoto K."/>
            <person name="Antonio B.A."/>
            <person name="Baba T."/>
            <person name="Sakata K."/>
            <person name="Nagamura Y."/>
            <person name="Aoki H."/>
            <person name="Arikawa K."/>
            <person name="Arita K."/>
            <person name="Bito T."/>
            <person name="Chiden Y."/>
            <person name="Fujitsuka N."/>
            <person name="Fukunaka R."/>
            <person name="Hamada M."/>
            <person name="Harada C."/>
            <person name="Hayashi A."/>
            <person name="Hijishita S."/>
            <person name="Honda M."/>
            <person name="Hosokawa S."/>
            <person name="Ichikawa Y."/>
            <person name="Idonuma A."/>
            <person name="Iijima M."/>
            <person name="Ikeda M."/>
            <person name="Ikeno M."/>
            <person name="Ito K."/>
            <person name="Ito S."/>
            <person name="Ito T."/>
            <person name="Ito Y."/>
            <person name="Ito Y."/>
            <person name="Iwabuchi A."/>
            <person name="Kamiya K."/>
            <person name="Karasawa W."/>
            <person name="Kurita K."/>
            <person name="Katagiri S."/>
            <person name="Kikuta A."/>
            <person name="Kobayashi H."/>
            <person name="Kobayashi N."/>
            <person name="Machita K."/>
            <person name="Maehara T."/>
            <person name="Masukawa M."/>
            <person name="Mizubayashi T."/>
            <person name="Mukai Y."/>
            <person name="Nagasaki H."/>
            <person name="Nagata Y."/>
            <person name="Naito S."/>
            <person name="Nakashima M."/>
            <person name="Nakama Y."/>
            <person name="Nakamichi Y."/>
            <person name="Nakamura M."/>
            <person name="Meguro A."/>
            <person name="Negishi M."/>
            <person name="Ohta I."/>
            <person name="Ohta T."/>
            <person name="Okamoto M."/>
            <person name="Ono N."/>
            <person name="Saji S."/>
            <person name="Sakaguchi M."/>
            <person name="Sakai K."/>
            <person name="Shibata M."/>
            <person name="Shimokawa T."/>
            <person name="Song J."/>
            <person name="Takazaki Y."/>
            <person name="Terasawa K."/>
            <person name="Tsugane M."/>
            <person name="Tsuji K."/>
            <person name="Ueda S."/>
            <person name="Waki K."/>
            <person name="Yamagata H."/>
            <person name="Yamamoto M."/>
            <person name="Yamamoto S."/>
            <person name="Yamane H."/>
            <person name="Yoshiki S."/>
            <person name="Yoshihara R."/>
            <person name="Yukawa K."/>
            <person name="Zhong H."/>
            <person name="Yano M."/>
            <person name="Yuan Q."/>
            <person name="Ouyang S."/>
            <person name="Liu J."/>
            <person name="Jones K.M."/>
            <person name="Gansberger K."/>
            <person name="Moffat K."/>
            <person name="Hill J."/>
            <person name="Bera J."/>
            <person name="Fadrosh D."/>
            <person name="Jin S."/>
            <person name="Johri S."/>
            <person name="Kim M."/>
            <person name="Overton L."/>
            <person name="Reardon M."/>
            <person name="Tsitrin T."/>
            <person name="Vuong H."/>
            <person name="Weaver B."/>
            <person name="Ciecko A."/>
            <person name="Tallon L."/>
            <person name="Jackson J."/>
            <person name="Pai G."/>
            <person name="Aken S.V."/>
            <person name="Utterback T."/>
            <person name="Reidmuller S."/>
            <person name="Feldblyum T."/>
            <person name="Hsiao J."/>
            <person name="Zismann V."/>
            <person name="Iobst S."/>
            <person name="de Vazeille A.R."/>
            <person name="Buell C.R."/>
            <person name="Ying K."/>
            <person name="Li Y."/>
            <person name="Lu T."/>
            <person name="Huang Y."/>
            <person name="Zhao Q."/>
            <person name="Feng Q."/>
            <person name="Zhang L."/>
            <person name="Zhu J."/>
            <person name="Weng Q."/>
            <person name="Mu J."/>
            <person name="Lu Y."/>
            <person name="Fan D."/>
            <person name="Liu Y."/>
            <person name="Guan J."/>
            <person name="Zhang Y."/>
            <person name="Yu S."/>
            <person name="Liu X."/>
            <person name="Zhang Y."/>
            <person name="Hong G."/>
            <person name="Han B."/>
            <person name="Choisne N."/>
            <person name="Demange N."/>
            <person name="Orjeda G."/>
            <person name="Samain S."/>
            <person name="Cattolico L."/>
            <person name="Pelletier E."/>
            <person name="Couloux A."/>
            <person name="Segurens B."/>
            <person name="Wincker P."/>
            <person name="D'Hont A."/>
            <person name="Scarpelli C."/>
            <person name="Weissenbach J."/>
            <person name="Salanoubat M."/>
            <person name="Quetier F."/>
            <person name="Yu Y."/>
            <person name="Kim H.R."/>
            <person name="Rambo T."/>
            <person name="Currie J."/>
            <person name="Collura K."/>
            <person name="Luo M."/>
            <person name="Yang T."/>
            <person name="Ammiraju J.S.S."/>
            <person name="Engler F."/>
            <person name="Soderlund C."/>
            <person name="Wing R.A."/>
            <person name="Palmer L.E."/>
            <person name="de la Bastide M."/>
            <person name="Spiegel L."/>
            <person name="Nascimento L."/>
            <person name="Zutavern T."/>
            <person name="O'Shaughnessy A."/>
            <person name="Dike S."/>
            <person name="Dedhia N."/>
            <person name="Preston R."/>
            <person name="Balija V."/>
            <person name="McCombie W.R."/>
            <person name="Chow T."/>
            <person name="Chen H."/>
            <person name="Chung M."/>
            <person name="Chen C."/>
            <person name="Shaw J."/>
            <person name="Wu H."/>
            <person name="Hsiao K."/>
            <person name="Chao Y."/>
            <person name="Chu M."/>
            <person name="Cheng C."/>
            <person name="Hour A."/>
            <person name="Lee P."/>
            <person name="Lin S."/>
            <person name="Lin Y."/>
            <person name="Liou J."/>
            <person name="Liu S."/>
            <person name="Hsing Y."/>
            <person name="Raghuvanshi S."/>
            <person name="Mohanty A."/>
            <person name="Bharti A.K."/>
            <person name="Gaur A."/>
            <person name="Gupta V."/>
            <person name="Kumar D."/>
            <person name="Ravi V."/>
            <person name="Vij S."/>
            <person name="Kapur A."/>
            <person name="Khurana P."/>
            <person name="Khurana P."/>
            <person name="Khurana J.P."/>
            <person name="Tyagi A.K."/>
            <person name="Gaikwad K."/>
            <person name="Singh A."/>
            <person name="Dalal V."/>
            <person name="Srivastava S."/>
            <person name="Dixit A."/>
            <person name="Pal A.K."/>
            <person name="Ghazi I.A."/>
            <person name="Yadav M."/>
            <person name="Pandit A."/>
            <person name="Bhargava A."/>
            <person name="Sureshbabu K."/>
            <person name="Batra K."/>
            <person name="Sharma T.R."/>
            <person name="Mohapatra T."/>
            <person name="Singh N.K."/>
            <person name="Messing J."/>
            <person name="Nelson A.B."/>
            <person name="Fuks G."/>
            <person name="Kavchok S."/>
            <person name="Keizer G."/>
            <person name="Linton E."/>
            <person name="Llaca V."/>
            <person name="Song R."/>
            <person name="Tanyolac B."/>
            <person name="Young S."/>
            <person name="Ho-Il K."/>
            <person name="Hahn J.H."/>
            <person name="Sangsakoo G."/>
            <person name="Vanavichit A."/>
            <person name="de Mattos Luiz.A.T."/>
            <person name="Zimmer P.D."/>
            <person name="Malone G."/>
            <person name="Dellagostin O."/>
            <person name="de Oliveira A.C."/>
            <person name="Bevan M."/>
            <person name="Bancroft I."/>
            <person name="Minx P."/>
            <person name="Cordum H."/>
            <person name="Wilson R."/>
            <person name="Cheng Z."/>
            <person name="Jin W."/>
            <person name="Jiang J."/>
            <person name="Leong S.A."/>
            <person name="Iwama H."/>
            <person name="Gojobori T."/>
            <person name="Itoh T."/>
            <person name="Niimura Y."/>
            <person name="Fujii Y."/>
            <person name="Habara T."/>
            <person name="Sakai H."/>
            <person name="Sato Y."/>
            <person name="Wilson G."/>
            <person name="Kumar K."/>
            <person name="McCouch S."/>
            <person name="Juretic N."/>
            <person name="Hoen D."/>
            <person name="Wright S."/>
            <person name="Bruskiewich R."/>
            <person name="Bureau T."/>
            <person name="Miyao A."/>
            <person name="Hirochika H."/>
            <person name="Nishikawa T."/>
            <person name="Kadowaki K."/>
            <person name="Sugiura M."/>
            <person name="Burr B."/>
            <person name="Sasaki T."/>
        </authorList>
    </citation>
    <scope>NUCLEOTIDE SEQUENCE [LARGE SCALE GENOMIC DNA]</scope>
    <source>
        <strain evidence="3">cv. Nipponbare</strain>
    </source>
</reference>
<protein>
    <submittedName>
        <fullName evidence="2">Os03g0321600 protein</fullName>
    </submittedName>
</protein>
<name>A0A0P0VWR2_ORYSJ</name>
<sequence>MDMDKVDPVVGATKLEVTGVAESELVNDLAWAGWPEVVTRHKDTTWLNQRLAIEAAKGRVAPERLKRRWRWCSKRRWRWCSYVLVITREESQREMKVEEQSGGSSGRAQAKELD</sequence>
<reference evidence="2 3" key="2">
    <citation type="journal article" date="2013" name="Plant Cell Physiol.">
        <title>Rice Annotation Project Database (RAP-DB): an integrative and interactive database for rice genomics.</title>
        <authorList>
            <person name="Sakai H."/>
            <person name="Lee S.S."/>
            <person name="Tanaka T."/>
            <person name="Numa H."/>
            <person name="Kim J."/>
            <person name="Kawahara Y."/>
            <person name="Wakimoto H."/>
            <person name="Yang C.C."/>
            <person name="Iwamoto M."/>
            <person name="Abe T."/>
            <person name="Yamada Y."/>
            <person name="Muto A."/>
            <person name="Inokuchi H."/>
            <person name="Ikemura T."/>
            <person name="Matsumoto T."/>
            <person name="Sasaki T."/>
            <person name="Itoh T."/>
        </authorList>
    </citation>
    <scope>NUCLEOTIDE SEQUENCE [LARGE SCALE GENOMIC DNA]</scope>
    <source>
        <strain evidence="3">cv. Nipponbare</strain>
    </source>
</reference>
<dbReference type="Proteomes" id="UP000059680">
    <property type="component" value="Chromosome 3"/>
</dbReference>
<evidence type="ECO:0000313" key="3">
    <source>
        <dbReference type="Proteomes" id="UP000059680"/>
    </source>
</evidence>
<dbReference type="InParanoid" id="A0A0P0VWR2"/>